<evidence type="ECO:0000313" key="1">
    <source>
        <dbReference type="EMBL" id="GIN58648.1"/>
    </source>
</evidence>
<evidence type="ECO:0000313" key="2">
    <source>
        <dbReference type="Proteomes" id="UP000679950"/>
    </source>
</evidence>
<name>A0ABQ4KML7_9BACI</name>
<dbReference type="Proteomes" id="UP000679950">
    <property type="component" value="Unassembled WGS sequence"/>
</dbReference>
<organism evidence="1 2">
    <name type="scientific">Lederbergia ruris</name>
    <dbReference type="NCBI Taxonomy" id="217495"/>
    <lineage>
        <taxon>Bacteria</taxon>
        <taxon>Bacillati</taxon>
        <taxon>Bacillota</taxon>
        <taxon>Bacilli</taxon>
        <taxon>Bacillales</taxon>
        <taxon>Bacillaceae</taxon>
        <taxon>Lederbergia</taxon>
    </lineage>
</organism>
<sequence length="97" mass="11524">MQEMNRMTKEGLMSFLKFEHENGYPSFRTEIAQVLHERYNVGLQKAEELVWNDFIGEKITEDIEWSQHMGPNYWAKFILANCKDALPKRTGRLVPQY</sequence>
<dbReference type="EMBL" id="BORB01000027">
    <property type="protein sequence ID" value="GIN58648.1"/>
    <property type="molecule type" value="Genomic_DNA"/>
</dbReference>
<reference evidence="1 2" key="1">
    <citation type="submission" date="2021-03" db="EMBL/GenBank/DDBJ databases">
        <title>Antimicrobial resistance genes in bacteria isolated from Japanese honey, and their potential for conferring macrolide and lincosamide resistance in the American foulbrood pathogen Paenibacillus larvae.</title>
        <authorList>
            <person name="Okamoto M."/>
            <person name="Kumagai M."/>
            <person name="Kanamori H."/>
            <person name="Takamatsu D."/>
        </authorList>
    </citation>
    <scope>NUCLEOTIDE SEQUENCE [LARGE SCALE GENOMIC DNA]</scope>
    <source>
        <strain evidence="1 2">J8TS2</strain>
    </source>
</reference>
<keyword evidence="2" id="KW-1185">Reference proteome</keyword>
<proteinExistence type="predicted"/>
<gene>
    <name evidence="1" type="ORF">J8TS2_29670</name>
</gene>
<comment type="caution">
    <text evidence="1">The sequence shown here is derived from an EMBL/GenBank/DDBJ whole genome shotgun (WGS) entry which is preliminary data.</text>
</comment>
<accession>A0ABQ4KML7</accession>
<dbReference type="RefSeq" id="WP_158321702.1">
    <property type="nucleotide sequence ID" value="NZ_BORB01000027.1"/>
</dbReference>
<protein>
    <submittedName>
        <fullName evidence="1">Uncharacterized protein</fullName>
    </submittedName>
</protein>